<name>A0A164LEN4_BACCE</name>
<dbReference type="RefSeq" id="WP_063262995.1">
    <property type="nucleotide sequence ID" value="NZ_LJKE01000104.1"/>
</dbReference>
<protein>
    <recommendedName>
        <fullName evidence="1">DUF2357 domain-containing protein</fullName>
    </recommendedName>
</protein>
<evidence type="ECO:0000259" key="1">
    <source>
        <dbReference type="Pfam" id="PF09823"/>
    </source>
</evidence>
<dbReference type="AlphaFoldDB" id="A0A164LEN4"/>
<proteinExistence type="predicted"/>
<dbReference type="EMBL" id="LJKE01000104">
    <property type="protein sequence ID" value="KZD55734.1"/>
    <property type="molecule type" value="Genomic_DNA"/>
</dbReference>
<dbReference type="PATRIC" id="fig|1396.535.peg.6051"/>
<gene>
    <name evidence="2" type="ORF">B4088_5479</name>
</gene>
<accession>A0A164LEN4</accession>
<evidence type="ECO:0000313" key="2">
    <source>
        <dbReference type="EMBL" id="KZD55734.1"/>
    </source>
</evidence>
<dbReference type="Pfam" id="PF09823">
    <property type="entry name" value="DUF2357"/>
    <property type="match status" value="1"/>
</dbReference>
<dbReference type="InterPro" id="IPR018633">
    <property type="entry name" value="DUF2357"/>
</dbReference>
<comment type="caution">
    <text evidence="2">The sequence shown here is derived from an EMBL/GenBank/DDBJ whole genome shotgun (WGS) entry which is preliminary data.</text>
</comment>
<dbReference type="Proteomes" id="UP000076482">
    <property type="component" value="Unassembled WGS sequence"/>
</dbReference>
<organism evidence="2 3">
    <name type="scientific">Bacillus cereus</name>
    <dbReference type="NCBI Taxonomy" id="1396"/>
    <lineage>
        <taxon>Bacteria</taxon>
        <taxon>Bacillati</taxon>
        <taxon>Bacillota</taxon>
        <taxon>Bacilli</taxon>
        <taxon>Bacillales</taxon>
        <taxon>Bacillaceae</taxon>
        <taxon>Bacillus</taxon>
        <taxon>Bacillus cereus group</taxon>
    </lineage>
</organism>
<feature type="domain" description="DUF2357" evidence="1">
    <location>
        <begin position="118"/>
        <end position="287"/>
    </location>
</feature>
<evidence type="ECO:0000313" key="3">
    <source>
        <dbReference type="Proteomes" id="UP000076482"/>
    </source>
</evidence>
<sequence>MVIHYKNDTLPISVVFRNNYNEPFPINKVWSPKEPIPQSEQAQFPTLKENLDLYIDFVADSPEAFDPTATIKIQTSVFDDQNEQKELIFPLKTSFSASQVVYSFQPNTEYPWRMGLYLFEIEYKSQKYVSGFYIKPLHMELEQITGIHSYLDNKIERIIYDFISNNSSLLNQNDDNATALWYMDYAKLVQENYEMLSYALETISKRPSSKIVGTHQVQPVSMKQNAKSIRWSMSSKGLKEKAKAPGQSAFYNYTKVEESNTLDNQWIKNILLNWNKDLKRVSNLLKSHVLVVKADIQKEIDKQQELETKIISLKGRRNVSKSLIYDLDTKIRISKESQEKHMLTLNLLDERTSAVYSINSRVNHILSSSFLSTVPRGKKKPVLKRHAYRTVQDLYEQTLLVEREKGDKKQHTKLIKPTWRIYEYFCLLKVIDIMQKVGYDLVDGIPYNFMLLYHKNEIPESIRFTLENSESVLHIWYDYQLSLSPKEAQEKGDSLFSPMGKNRPDIRIDAFRKGENGELLFRDAVVLDAKFRKFSSLYTDEYLTKVQTQLYSYSGFQCCSPSVAPEGSRRVEKVICLYPSTKETEPTLERYNLHYIKLFPSLSDNESIVGEFELYELLKSWIGNLAKEKAEA</sequence>
<reference evidence="2 3" key="1">
    <citation type="submission" date="2015-09" db="EMBL/GenBank/DDBJ databases">
        <title>Bacillus cereus food isolates.</title>
        <authorList>
            <person name="Boekhorst J."/>
        </authorList>
    </citation>
    <scope>NUCLEOTIDE SEQUENCE [LARGE SCALE GENOMIC DNA]</scope>
    <source>
        <strain evidence="2 3">B4088</strain>
    </source>
</reference>